<dbReference type="SMR" id="A0A445GP37"/>
<dbReference type="EMBL" id="QZWG01000015">
    <property type="protein sequence ID" value="RZB63097.1"/>
    <property type="molecule type" value="Genomic_DNA"/>
</dbReference>
<dbReference type="Proteomes" id="UP000289340">
    <property type="component" value="Chromosome 15"/>
</dbReference>
<dbReference type="Gene3D" id="2.60.40.790">
    <property type="match status" value="1"/>
</dbReference>
<comment type="caution">
    <text evidence="1">The sequence shown here is derived from an EMBL/GenBank/DDBJ whole genome shotgun (WGS) entry which is preliminary data.</text>
</comment>
<dbReference type="PANTHER" id="PTHR34661">
    <property type="entry name" value="INCREASED DNA METHYLATION 3"/>
    <property type="match status" value="1"/>
</dbReference>
<protein>
    <submittedName>
        <fullName evidence="1">Increased DNA methylation 3 isoform B</fullName>
    </submittedName>
</protein>
<name>A0A445GP37_GLYSO</name>
<dbReference type="PANTHER" id="PTHR34661:SF1">
    <property type="entry name" value="INCREASED DNA METHYLATION 3"/>
    <property type="match status" value="1"/>
</dbReference>
<reference evidence="1 2" key="1">
    <citation type="submission" date="2018-09" db="EMBL/GenBank/DDBJ databases">
        <title>A high-quality reference genome of wild soybean provides a powerful tool to mine soybean genomes.</title>
        <authorList>
            <person name="Xie M."/>
            <person name="Chung C.Y.L."/>
            <person name="Li M.-W."/>
            <person name="Wong F.-L."/>
            <person name="Chan T.-F."/>
            <person name="Lam H.-M."/>
        </authorList>
    </citation>
    <scope>NUCLEOTIDE SEQUENCE [LARGE SCALE GENOMIC DNA]</scope>
    <source>
        <strain evidence="2">cv. W05</strain>
        <tissue evidence="1">Hypocotyl of etiolated seedlings</tissue>
    </source>
</reference>
<sequence>MDFRGNLNCKRRALTVKPVSSDSDRKFLIDFIVTTYLGPDVKSHNPRCSVIQRLIAGSPLYILSDLGPSYVSVSFLERLYYYLLRDASPDLVLDINMFHMYLKGKLVLPTSDFTRDSQQFTSFFPLDLHQQIRYPDSFRVVKGAVLIDDPSTSCIKEKDLNRFRSLTGVRTFKLNISECQCFQLDRRSSKEADGSCMNKMPETFPNGGCQSEKFQQERKRKYTDDTSLMLEFPDVLPTEHNAKVEPSRKKCKSDGPTFMPLLPIPDVDDCNRDSSLILTGAARRGPFGPSVGVVDIGISKVAYLFRISLPGVKKDCSQFSCDIESDGRVQIRGVLTGGSTITKQSRVFKMKIRQLCSPGPFTLSFSLPGPVDPRLFAPNFRPDGIFEGVIIKQ</sequence>
<dbReference type="AlphaFoldDB" id="A0A445GP37"/>
<proteinExistence type="predicted"/>
<evidence type="ECO:0000313" key="1">
    <source>
        <dbReference type="EMBL" id="RZB63097.1"/>
    </source>
</evidence>
<evidence type="ECO:0000313" key="2">
    <source>
        <dbReference type="Proteomes" id="UP000289340"/>
    </source>
</evidence>
<dbReference type="InterPro" id="IPR008978">
    <property type="entry name" value="HSP20-like_chaperone"/>
</dbReference>
<dbReference type="GO" id="GO:0005634">
    <property type="term" value="C:nucleus"/>
    <property type="evidence" value="ECO:0007669"/>
    <property type="project" value="TreeGrafter"/>
</dbReference>
<dbReference type="Gramene" id="XM_028347103.1">
    <property type="protein sequence ID" value="XP_028202904.1"/>
    <property type="gene ID" value="LOC114387007"/>
</dbReference>
<gene>
    <name evidence="1" type="ORF">D0Y65_039980</name>
</gene>
<dbReference type="FunFam" id="2.60.40.790:FF:000049">
    <property type="entry name" value="Increased DNA methylation 3"/>
    <property type="match status" value="1"/>
</dbReference>
<accession>A0A445GP37</accession>
<dbReference type="CDD" id="cd06464">
    <property type="entry name" value="ACD_sHsps-like"/>
    <property type="match status" value="1"/>
</dbReference>
<dbReference type="InterPro" id="IPR039321">
    <property type="entry name" value="IDM2/3-like"/>
</dbReference>
<organism evidence="1 2">
    <name type="scientific">Glycine soja</name>
    <name type="common">Wild soybean</name>
    <dbReference type="NCBI Taxonomy" id="3848"/>
    <lineage>
        <taxon>Eukaryota</taxon>
        <taxon>Viridiplantae</taxon>
        <taxon>Streptophyta</taxon>
        <taxon>Embryophyta</taxon>
        <taxon>Tracheophyta</taxon>
        <taxon>Spermatophyta</taxon>
        <taxon>Magnoliopsida</taxon>
        <taxon>eudicotyledons</taxon>
        <taxon>Gunneridae</taxon>
        <taxon>Pentapetalae</taxon>
        <taxon>rosids</taxon>
        <taxon>fabids</taxon>
        <taxon>Fabales</taxon>
        <taxon>Fabaceae</taxon>
        <taxon>Papilionoideae</taxon>
        <taxon>50 kb inversion clade</taxon>
        <taxon>NPAAA clade</taxon>
        <taxon>indigoferoid/millettioid clade</taxon>
        <taxon>Phaseoleae</taxon>
        <taxon>Glycine</taxon>
        <taxon>Glycine subgen. Soja</taxon>
    </lineage>
</organism>
<keyword evidence="2" id="KW-1185">Reference proteome</keyword>